<dbReference type="SUPFAM" id="SSF53254">
    <property type="entry name" value="Phosphoglycerate mutase-like"/>
    <property type="match status" value="1"/>
</dbReference>
<dbReference type="Gene3D" id="3.40.50.1240">
    <property type="entry name" value="Phosphoglycerate mutase-like"/>
    <property type="match status" value="1"/>
</dbReference>
<evidence type="ECO:0000313" key="1">
    <source>
        <dbReference type="EMBL" id="KRL21697.1"/>
    </source>
</evidence>
<evidence type="ECO:0000313" key="2">
    <source>
        <dbReference type="Proteomes" id="UP000051311"/>
    </source>
</evidence>
<dbReference type="PATRIC" id="fig|1423748.3.peg.1244"/>
<name>A0A0R1NN95_9LACO</name>
<dbReference type="eggNOG" id="COG0406">
    <property type="taxonomic scope" value="Bacteria"/>
</dbReference>
<dbReference type="InterPro" id="IPR013078">
    <property type="entry name" value="His_Pase_superF_clade-1"/>
</dbReference>
<dbReference type="STRING" id="1423748.FC37_GL001185"/>
<protein>
    <submittedName>
        <fullName evidence="1">Phosphoglycerate mutase</fullName>
    </submittedName>
</protein>
<dbReference type="Pfam" id="PF00300">
    <property type="entry name" value="His_Phos_1"/>
    <property type="match status" value="1"/>
</dbReference>
<reference evidence="1 2" key="1">
    <citation type="journal article" date="2015" name="Genome Announc.">
        <title>Expanding the biotechnology potential of lactobacilli through comparative genomics of 213 strains and associated genera.</title>
        <authorList>
            <person name="Sun Z."/>
            <person name="Harris H.M."/>
            <person name="McCann A."/>
            <person name="Guo C."/>
            <person name="Argimon S."/>
            <person name="Zhang W."/>
            <person name="Yang X."/>
            <person name="Jeffery I.B."/>
            <person name="Cooney J.C."/>
            <person name="Kagawa T.F."/>
            <person name="Liu W."/>
            <person name="Song Y."/>
            <person name="Salvetti E."/>
            <person name="Wrobel A."/>
            <person name="Rasinkangas P."/>
            <person name="Parkhill J."/>
            <person name="Rea M.C."/>
            <person name="O'Sullivan O."/>
            <person name="Ritari J."/>
            <person name="Douillard F.P."/>
            <person name="Paul Ross R."/>
            <person name="Yang R."/>
            <person name="Briner A.E."/>
            <person name="Felis G.E."/>
            <person name="de Vos W.M."/>
            <person name="Barrangou R."/>
            <person name="Klaenhammer T.R."/>
            <person name="Caufield P.W."/>
            <person name="Cui Y."/>
            <person name="Zhang H."/>
            <person name="O'Toole P.W."/>
        </authorList>
    </citation>
    <scope>NUCLEOTIDE SEQUENCE [LARGE SCALE GENOMIC DNA]</scope>
    <source>
        <strain evidence="1 2">DSM 10532</strain>
    </source>
</reference>
<dbReference type="OrthoDB" id="9782128at2"/>
<dbReference type="Proteomes" id="UP000051311">
    <property type="component" value="Unassembled WGS sequence"/>
</dbReference>
<dbReference type="EMBL" id="AZEL01000044">
    <property type="protein sequence ID" value="KRL21697.1"/>
    <property type="molecule type" value="Genomic_DNA"/>
</dbReference>
<proteinExistence type="predicted"/>
<gene>
    <name evidence="1" type="ORF">FC37_GL001185</name>
</gene>
<dbReference type="AlphaFoldDB" id="A0A0R1NN95"/>
<dbReference type="InterPro" id="IPR029033">
    <property type="entry name" value="His_PPase_superfam"/>
</dbReference>
<sequence>MRKIYLHKLLDSLRASDTLEIVTNKQISYQRLKGLKEEYFGSFEGQDERLNPQVPYNDFFVQYGGENQKDVQKRVFDTISSFMAKAQPNEKVIAVSHAGACFNFLIAIGVDPQQFLKKRFGNCSILVIDYKNGKFKLEDLINPN</sequence>
<dbReference type="RefSeq" id="WP_025005349.1">
    <property type="nucleotide sequence ID" value="NZ_AZEL01000044.1"/>
</dbReference>
<organism evidence="1 2">
    <name type="scientific">Lactobacillus gallinarum DSM 10532 = JCM 2011</name>
    <dbReference type="NCBI Taxonomy" id="1423748"/>
    <lineage>
        <taxon>Bacteria</taxon>
        <taxon>Bacillati</taxon>
        <taxon>Bacillota</taxon>
        <taxon>Bacilli</taxon>
        <taxon>Lactobacillales</taxon>
        <taxon>Lactobacillaceae</taxon>
        <taxon>Lactobacillus</taxon>
    </lineage>
</organism>
<comment type="caution">
    <text evidence="1">The sequence shown here is derived from an EMBL/GenBank/DDBJ whole genome shotgun (WGS) entry which is preliminary data.</text>
</comment>
<accession>A0A0R1NN95</accession>